<evidence type="ECO:0000313" key="2">
    <source>
        <dbReference type="EMBL" id="CDI86989.1"/>
    </source>
</evidence>
<gene>
    <name evidence="2" type="ORF">EPH_0074870</name>
</gene>
<feature type="region of interest" description="Disordered" evidence="1">
    <location>
        <begin position="124"/>
        <end position="239"/>
    </location>
</feature>
<feature type="region of interest" description="Disordered" evidence="1">
    <location>
        <begin position="27"/>
        <end position="110"/>
    </location>
</feature>
<protein>
    <submittedName>
        <fullName evidence="2">Uncharacterized protein</fullName>
    </submittedName>
</protein>
<sequence length="449" mass="47514">METSAPLSFEGLPVSSFAESGEIRVLHPAQPGTTPDFQAPLVRPKTPNRNGEVPGALSVRKRSAEVGAAPIPSKKAKDLPQPMPGTSTEAGIRGTPTPDSSRQEESSSALIRALLRKPAYVVGSSGFSLGAVNPSDDADRSSKAERTSQTSVHSIALPRKPASLGGSSGFSVGAVNPSDDADRSSKEERTSQTRVHSTALPGKPTSSGGSSVSSLGAVNLSDDRGRRSTAEGNTQTGAHIRALLRKPASLGGSSGFSLGAVDPSGDPDKRLTAEGTTEMAGLLDLEALRQTFDGRRHNRNGQTFGSRSVEVPSLLSDASLATSDVLRQAGNDRSWWRELVQNIPVEVVDYKHIVTFRPQCVANIRLAKKLIPAIEQLKMGAFLLGCLAERLPKIRADTHTSLLSGEEAFFVLLSRGVHGAVFEALYMHAAPPLSLRCYADARSASYYTQ</sequence>
<dbReference type="Proteomes" id="UP000018201">
    <property type="component" value="Unassembled WGS sequence"/>
</dbReference>
<evidence type="ECO:0000256" key="1">
    <source>
        <dbReference type="SAM" id="MobiDB-lite"/>
    </source>
</evidence>
<accession>U6H8G2</accession>
<reference evidence="2" key="1">
    <citation type="submission" date="2013-10" db="EMBL/GenBank/DDBJ databases">
        <title>Genomic analysis of the causative agents of coccidiosis in chickens.</title>
        <authorList>
            <person name="Reid A.J."/>
            <person name="Blake D."/>
            <person name="Billington K."/>
            <person name="Browne H."/>
            <person name="Dunn M."/>
            <person name="Hung S."/>
            <person name="Kawahara F."/>
            <person name="Miranda-Saavedra D."/>
            <person name="Mourier T."/>
            <person name="Nagra H."/>
            <person name="Otto T.D."/>
            <person name="Rawlings N."/>
            <person name="Sanchez A."/>
            <person name="Sanders M."/>
            <person name="Subramaniam C."/>
            <person name="Tay Y."/>
            <person name="Dear P."/>
            <person name="Doerig C."/>
            <person name="Gruber A."/>
            <person name="Parkinson J."/>
            <person name="Shirley M."/>
            <person name="Wan K.L."/>
            <person name="Berriman M."/>
            <person name="Tomley F."/>
            <person name="Pain A."/>
        </authorList>
    </citation>
    <scope>NUCLEOTIDE SEQUENCE [LARGE SCALE GENOMIC DNA]</scope>
    <source>
        <strain evidence="2">Houghton</strain>
    </source>
</reference>
<dbReference type="VEuPathDB" id="ToxoDB:EPH_0074870"/>
<dbReference type="AlphaFoldDB" id="U6H8G2"/>
<reference evidence="2" key="2">
    <citation type="submission" date="2013-10" db="EMBL/GenBank/DDBJ databases">
        <authorList>
            <person name="Aslett M."/>
        </authorList>
    </citation>
    <scope>NUCLEOTIDE SEQUENCE [LARGE SCALE GENOMIC DNA]</scope>
    <source>
        <strain evidence="2">Houghton</strain>
    </source>
</reference>
<organism evidence="2 3">
    <name type="scientific">Eimeria praecox</name>
    <dbReference type="NCBI Taxonomy" id="51316"/>
    <lineage>
        <taxon>Eukaryota</taxon>
        <taxon>Sar</taxon>
        <taxon>Alveolata</taxon>
        <taxon>Apicomplexa</taxon>
        <taxon>Conoidasida</taxon>
        <taxon>Coccidia</taxon>
        <taxon>Eucoccidiorida</taxon>
        <taxon>Eimeriorina</taxon>
        <taxon>Eimeriidae</taxon>
        <taxon>Eimeria</taxon>
    </lineage>
</organism>
<name>U6H8G2_9EIME</name>
<feature type="compositionally biased region" description="Low complexity" evidence="1">
    <location>
        <begin position="206"/>
        <end position="220"/>
    </location>
</feature>
<proteinExistence type="predicted"/>
<evidence type="ECO:0000313" key="3">
    <source>
        <dbReference type="Proteomes" id="UP000018201"/>
    </source>
</evidence>
<feature type="compositionally biased region" description="Basic and acidic residues" evidence="1">
    <location>
        <begin position="137"/>
        <end position="146"/>
    </location>
</feature>
<dbReference type="EMBL" id="HG696485">
    <property type="protein sequence ID" value="CDI86989.1"/>
    <property type="molecule type" value="Genomic_DNA"/>
</dbReference>
<keyword evidence="3" id="KW-1185">Reference proteome</keyword>
<feature type="compositionally biased region" description="Basic and acidic residues" evidence="1">
    <location>
        <begin position="180"/>
        <end position="191"/>
    </location>
</feature>